<keyword evidence="3" id="KW-0862">Zinc</keyword>
<evidence type="ECO:0000256" key="2">
    <source>
        <dbReference type="ARBA" id="ARBA00022771"/>
    </source>
</evidence>
<evidence type="ECO:0000259" key="6">
    <source>
        <dbReference type="PROSITE" id="PS50157"/>
    </source>
</evidence>
<accession>A0A814XN47</accession>
<comment type="caution">
    <text evidence="9">The sequence shown here is derived from an EMBL/GenBank/DDBJ whole genome shotgun (WGS) entry which is preliminary data.</text>
</comment>
<dbReference type="GO" id="GO:0000209">
    <property type="term" value="P:protein polyubiquitination"/>
    <property type="evidence" value="ECO:0007669"/>
    <property type="project" value="TreeGrafter"/>
</dbReference>
<feature type="domain" description="RING-type" evidence="5">
    <location>
        <begin position="13"/>
        <end position="82"/>
    </location>
</feature>
<dbReference type="Proteomes" id="UP000663877">
    <property type="component" value="Unassembled WGS sequence"/>
</dbReference>
<evidence type="ECO:0000256" key="3">
    <source>
        <dbReference type="ARBA" id="ARBA00022833"/>
    </source>
</evidence>
<dbReference type="Proteomes" id="UP000663832">
    <property type="component" value="Unassembled WGS sequence"/>
</dbReference>
<evidence type="ECO:0000256" key="1">
    <source>
        <dbReference type="ARBA" id="ARBA00022723"/>
    </source>
</evidence>
<name>A0A814XN47_9BILA</name>
<dbReference type="EMBL" id="CAJNOG010000304">
    <property type="protein sequence ID" value="CAF1159888.1"/>
    <property type="molecule type" value="Genomic_DNA"/>
</dbReference>
<dbReference type="InterPro" id="IPR001841">
    <property type="entry name" value="Znf_RING"/>
</dbReference>
<evidence type="ECO:0000313" key="10">
    <source>
        <dbReference type="EMBL" id="CAF3694552.1"/>
    </source>
</evidence>
<dbReference type="InterPro" id="IPR017907">
    <property type="entry name" value="Znf_RING_CS"/>
</dbReference>
<dbReference type="PANTHER" id="PTHR46016:SF1">
    <property type="entry name" value="RING-TYPE DOMAIN-CONTAINING PROTEIN"/>
    <property type="match status" value="1"/>
</dbReference>
<dbReference type="PROSITE" id="PS50157">
    <property type="entry name" value="ZINC_FINGER_C2H2_2"/>
    <property type="match status" value="1"/>
</dbReference>
<dbReference type="GO" id="GO:0061630">
    <property type="term" value="F:ubiquitin protein ligase activity"/>
    <property type="evidence" value="ECO:0007669"/>
    <property type="project" value="TreeGrafter"/>
</dbReference>
<evidence type="ECO:0008006" key="12">
    <source>
        <dbReference type="Google" id="ProtNLM"/>
    </source>
</evidence>
<sequence>MDTTTINLEDFTCSICREIFHSPVSLSCPHTYCQSCVLGLKKPITLTSESESTPTSSLRIDSFSHSSHVHQPNQCFVCAICRKESLGYVRYRELENQLDTFETSCPNCSIVFTLSALRKHLEICIPMRSNYTRHNTDSRSTNLVERLSESQTKALQKAQQGENRSTFQCPFCPRANFTLNHLRQHIKKRHKNEDQRRVCPICSTLPWGDKNMISSNIYQHIKSRHRFDYDTYVNYEQDEETMMREALQASLLHQ</sequence>
<evidence type="ECO:0000313" key="11">
    <source>
        <dbReference type="Proteomes" id="UP000663832"/>
    </source>
</evidence>
<evidence type="ECO:0000259" key="5">
    <source>
        <dbReference type="PROSITE" id="PS50089"/>
    </source>
</evidence>
<gene>
    <name evidence="7" type="ORF">BJG266_LOCUS20368</name>
    <name evidence="8" type="ORF">JYZ213_LOCUS24586</name>
    <name evidence="10" type="ORF">OXD698_LOCUS11845</name>
    <name evidence="9" type="ORF">QVE165_LOCUS26738</name>
</gene>
<dbReference type="PROSITE" id="PS00518">
    <property type="entry name" value="ZF_RING_1"/>
    <property type="match status" value="1"/>
</dbReference>
<evidence type="ECO:0000313" key="9">
    <source>
        <dbReference type="EMBL" id="CAF1218057.1"/>
    </source>
</evidence>
<dbReference type="GO" id="GO:0008270">
    <property type="term" value="F:zinc ion binding"/>
    <property type="evidence" value="ECO:0007669"/>
    <property type="project" value="UniProtKB-KW"/>
</dbReference>
<dbReference type="InterPro" id="IPR013087">
    <property type="entry name" value="Znf_C2H2_type"/>
</dbReference>
<dbReference type="InterPro" id="IPR013083">
    <property type="entry name" value="Znf_RING/FYVE/PHD"/>
</dbReference>
<dbReference type="Gene3D" id="3.30.40.10">
    <property type="entry name" value="Zinc/RING finger domain, C3HC4 (zinc finger)"/>
    <property type="match status" value="1"/>
</dbReference>
<feature type="domain" description="C2H2-type" evidence="6">
    <location>
        <begin position="167"/>
        <end position="195"/>
    </location>
</feature>
<evidence type="ECO:0000313" key="8">
    <source>
        <dbReference type="EMBL" id="CAF1159888.1"/>
    </source>
</evidence>
<dbReference type="Proteomes" id="UP000663845">
    <property type="component" value="Unassembled WGS sequence"/>
</dbReference>
<dbReference type="Proteomes" id="UP000663844">
    <property type="component" value="Unassembled WGS sequence"/>
</dbReference>
<keyword evidence="2 4" id="KW-0863">Zinc-finger</keyword>
<proteinExistence type="predicted"/>
<dbReference type="EMBL" id="CAJOAZ010000673">
    <property type="protein sequence ID" value="CAF3694552.1"/>
    <property type="molecule type" value="Genomic_DNA"/>
</dbReference>
<dbReference type="Pfam" id="PF13445">
    <property type="entry name" value="zf-RING_UBOX"/>
    <property type="match status" value="1"/>
</dbReference>
<dbReference type="PROSITE" id="PS50089">
    <property type="entry name" value="ZF_RING_2"/>
    <property type="match status" value="1"/>
</dbReference>
<dbReference type="EMBL" id="CAJNOM010000200">
    <property type="protein sequence ID" value="CAF1218057.1"/>
    <property type="molecule type" value="Genomic_DNA"/>
</dbReference>
<dbReference type="AlphaFoldDB" id="A0A814XN47"/>
<dbReference type="PANTHER" id="PTHR46016">
    <property type="entry name" value="ZINC FINGER, RING/FYVE/PHD-TYPE"/>
    <property type="match status" value="1"/>
</dbReference>
<dbReference type="EMBL" id="CAJNOI010000115">
    <property type="protein sequence ID" value="CAF1083036.1"/>
    <property type="molecule type" value="Genomic_DNA"/>
</dbReference>
<evidence type="ECO:0000256" key="4">
    <source>
        <dbReference type="PROSITE-ProRule" id="PRU00042"/>
    </source>
</evidence>
<keyword evidence="1" id="KW-0479">Metal-binding</keyword>
<dbReference type="GO" id="GO:0006511">
    <property type="term" value="P:ubiquitin-dependent protein catabolic process"/>
    <property type="evidence" value="ECO:0007669"/>
    <property type="project" value="TreeGrafter"/>
</dbReference>
<protein>
    <recommendedName>
        <fullName evidence="12">RING-type E3 ubiquitin transferase</fullName>
    </recommendedName>
</protein>
<organism evidence="9 11">
    <name type="scientific">Adineta steineri</name>
    <dbReference type="NCBI Taxonomy" id="433720"/>
    <lineage>
        <taxon>Eukaryota</taxon>
        <taxon>Metazoa</taxon>
        <taxon>Spiralia</taxon>
        <taxon>Gnathifera</taxon>
        <taxon>Rotifera</taxon>
        <taxon>Eurotatoria</taxon>
        <taxon>Bdelloidea</taxon>
        <taxon>Adinetida</taxon>
        <taxon>Adinetidae</taxon>
        <taxon>Adineta</taxon>
    </lineage>
</organism>
<dbReference type="SUPFAM" id="SSF57850">
    <property type="entry name" value="RING/U-box"/>
    <property type="match status" value="1"/>
</dbReference>
<dbReference type="SMART" id="SM00184">
    <property type="entry name" value="RING"/>
    <property type="match status" value="1"/>
</dbReference>
<dbReference type="InterPro" id="IPR051438">
    <property type="entry name" value="RNF_E3_ubiq-protein_ligase"/>
</dbReference>
<keyword evidence="11" id="KW-1185">Reference proteome</keyword>
<dbReference type="Gene3D" id="3.30.160.60">
    <property type="entry name" value="Classic Zinc Finger"/>
    <property type="match status" value="1"/>
</dbReference>
<dbReference type="InterPro" id="IPR008598">
    <property type="entry name" value="Di19_Zn-bd"/>
</dbReference>
<evidence type="ECO:0000313" key="7">
    <source>
        <dbReference type="EMBL" id="CAF1083036.1"/>
    </source>
</evidence>
<dbReference type="OrthoDB" id="6270329at2759"/>
<dbReference type="InterPro" id="IPR027370">
    <property type="entry name" value="Znf-RING_euk"/>
</dbReference>
<dbReference type="Pfam" id="PF05605">
    <property type="entry name" value="zf-Di19"/>
    <property type="match status" value="1"/>
</dbReference>
<reference evidence="9" key="1">
    <citation type="submission" date="2021-02" db="EMBL/GenBank/DDBJ databases">
        <authorList>
            <person name="Nowell W R."/>
        </authorList>
    </citation>
    <scope>NUCLEOTIDE SEQUENCE</scope>
</reference>